<evidence type="ECO:0000256" key="8">
    <source>
        <dbReference type="ARBA" id="ARBA00048679"/>
    </source>
</evidence>
<dbReference type="InterPro" id="IPR008984">
    <property type="entry name" value="SMAD_FHA_dom_sf"/>
</dbReference>
<feature type="domain" description="FHA" evidence="11">
    <location>
        <begin position="158"/>
        <end position="212"/>
    </location>
</feature>
<dbReference type="InParanoid" id="A0A1E1JT75"/>
<name>A0A1E1JT75_9HELO</name>
<evidence type="ECO:0000256" key="7">
    <source>
        <dbReference type="ARBA" id="ARBA00047899"/>
    </source>
</evidence>
<dbReference type="InterPro" id="IPR000253">
    <property type="entry name" value="FHA_dom"/>
</dbReference>
<dbReference type="Proteomes" id="UP000178129">
    <property type="component" value="Unassembled WGS sequence"/>
</dbReference>
<evidence type="ECO:0000256" key="9">
    <source>
        <dbReference type="PROSITE-ProRule" id="PRU10141"/>
    </source>
</evidence>
<dbReference type="PROSITE" id="PS00108">
    <property type="entry name" value="PROTEIN_KINASE_ST"/>
    <property type="match status" value="1"/>
</dbReference>
<dbReference type="PROSITE" id="PS00107">
    <property type="entry name" value="PROTEIN_KINASE_ATP"/>
    <property type="match status" value="1"/>
</dbReference>
<dbReference type="SUPFAM" id="SSF56112">
    <property type="entry name" value="Protein kinase-like (PK-like)"/>
    <property type="match status" value="1"/>
</dbReference>
<evidence type="ECO:0000256" key="3">
    <source>
        <dbReference type="ARBA" id="ARBA00022527"/>
    </source>
</evidence>
<dbReference type="InterPro" id="IPR000719">
    <property type="entry name" value="Prot_kinase_dom"/>
</dbReference>
<protein>
    <recommendedName>
        <fullName evidence="2">non-specific serine/threonine protein kinase</fullName>
        <ecNumber evidence="2">2.7.11.1</ecNumber>
    </recommendedName>
</protein>
<reference evidence="14" key="1">
    <citation type="submission" date="2016-03" db="EMBL/GenBank/DDBJ databases">
        <authorList>
            <person name="Ploux O."/>
        </authorList>
    </citation>
    <scope>NUCLEOTIDE SEQUENCE [LARGE SCALE GENOMIC DNA]</scope>
    <source>
        <strain evidence="14">UK7</strain>
    </source>
</reference>
<evidence type="ECO:0000256" key="1">
    <source>
        <dbReference type="ARBA" id="ARBA00005575"/>
    </source>
</evidence>
<evidence type="ECO:0000313" key="14">
    <source>
        <dbReference type="Proteomes" id="UP000178129"/>
    </source>
</evidence>
<dbReference type="SMART" id="SM00220">
    <property type="entry name" value="S_TKc"/>
    <property type="match status" value="1"/>
</dbReference>
<dbReference type="PANTHER" id="PTHR44167">
    <property type="entry name" value="OVARIAN-SPECIFIC SERINE/THREONINE-PROTEIN KINASE LOK-RELATED"/>
    <property type="match status" value="1"/>
</dbReference>
<dbReference type="SUPFAM" id="SSF49879">
    <property type="entry name" value="SMAD/FHA domain"/>
    <property type="match status" value="1"/>
</dbReference>
<dbReference type="SMART" id="SM00240">
    <property type="entry name" value="FHA"/>
    <property type="match status" value="1"/>
</dbReference>
<dbReference type="PROSITE" id="PS50006">
    <property type="entry name" value="FHA_DOMAIN"/>
    <property type="match status" value="1"/>
</dbReference>
<dbReference type="STRING" id="914237.A0A1E1JT75"/>
<feature type="region of interest" description="Disordered" evidence="10">
    <location>
        <begin position="938"/>
        <end position="991"/>
    </location>
</feature>
<evidence type="ECO:0000256" key="2">
    <source>
        <dbReference type="ARBA" id="ARBA00012513"/>
    </source>
</evidence>
<comment type="caution">
    <text evidence="13">The sequence shown here is derived from an EMBL/GenBank/DDBJ whole genome shotgun (WGS) entry which is preliminary data.</text>
</comment>
<feature type="compositionally biased region" description="Basic and acidic residues" evidence="10">
    <location>
        <begin position="1215"/>
        <end position="1232"/>
    </location>
</feature>
<keyword evidence="6 9" id="KW-0067">ATP-binding</keyword>
<dbReference type="GO" id="GO:0004674">
    <property type="term" value="F:protein serine/threonine kinase activity"/>
    <property type="evidence" value="ECO:0007669"/>
    <property type="project" value="UniProtKB-KW"/>
</dbReference>
<keyword evidence="3" id="KW-0723">Serine/threonine-protein kinase</keyword>
<feature type="compositionally biased region" description="Polar residues" evidence="10">
    <location>
        <begin position="9"/>
        <end position="50"/>
    </location>
</feature>
<dbReference type="GO" id="GO:0005524">
    <property type="term" value="F:ATP binding"/>
    <property type="evidence" value="ECO:0007669"/>
    <property type="project" value="UniProtKB-UniRule"/>
</dbReference>
<dbReference type="Gene3D" id="1.10.510.10">
    <property type="entry name" value="Transferase(Phosphotransferase) domain 1"/>
    <property type="match status" value="1"/>
</dbReference>
<dbReference type="InterPro" id="IPR017441">
    <property type="entry name" value="Protein_kinase_ATP_BS"/>
</dbReference>
<feature type="binding site" evidence="9">
    <location>
        <position position="368"/>
    </location>
    <ligand>
        <name>ATP</name>
        <dbReference type="ChEBI" id="CHEBI:30616"/>
    </ligand>
</feature>
<dbReference type="InterPro" id="IPR008271">
    <property type="entry name" value="Ser/Thr_kinase_AS"/>
</dbReference>
<evidence type="ECO:0000259" key="12">
    <source>
        <dbReference type="PROSITE" id="PS50011"/>
    </source>
</evidence>
<dbReference type="InterPro" id="IPR011009">
    <property type="entry name" value="Kinase-like_dom_sf"/>
</dbReference>
<accession>A0A1E1JT75</accession>
<dbReference type="Pfam" id="PF00498">
    <property type="entry name" value="FHA"/>
    <property type="match status" value="1"/>
</dbReference>
<keyword evidence="4 9" id="KW-0547">Nucleotide-binding</keyword>
<evidence type="ECO:0000313" key="13">
    <source>
        <dbReference type="EMBL" id="CZS89095.1"/>
    </source>
</evidence>
<feature type="region of interest" description="Disordered" evidence="10">
    <location>
        <begin position="781"/>
        <end position="804"/>
    </location>
</feature>
<feature type="domain" description="Protein kinase" evidence="12">
    <location>
        <begin position="339"/>
        <end position="622"/>
    </location>
</feature>
<proteinExistence type="inferred from homology"/>
<dbReference type="GO" id="GO:0051598">
    <property type="term" value="P:meiotic recombination checkpoint signaling"/>
    <property type="evidence" value="ECO:0007669"/>
    <property type="project" value="TreeGrafter"/>
</dbReference>
<keyword evidence="5 13" id="KW-0418">Kinase</keyword>
<evidence type="ECO:0000256" key="10">
    <source>
        <dbReference type="SAM" id="MobiDB-lite"/>
    </source>
</evidence>
<comment type="catalytic activity">
    <reaction evidence="8">
        <text>L-seryl-[protein] + ATP = O-phospho-L-seryl-[protein] + ADP + H(+)</text>
        <dbReference type="Rhea" id="RHEA:17989"/>
        <dbReference type="Rhea" id="RHEA-COMP:9863"/>
        <dbReference type="Rhea" id="RHEA-COMP:11604"/>
        <dbReference type="ChEBI" id="CHEBI:15378"/>
        <dbReference type="ChEBI" id="CHEBI:29999"/>
        <dbReference type="ChEBI" id="CHEBI:30616"/>
        <dbReference type="ChEBI" id="CHEBI:83421"/>
        <dbReference type="ChEBI" id="CHEBI:456216"/>
        <dbReference type="EC" id="2.7.11.1"/>
    </reaction>
</comment>
<comment type="similarity">
    <text evidence="1">Belongs to the protein kinase superfamily. CAMK Ser/Thr protein kinase family. CHEK2 subfamily.</text>
</comment>
<evidence type="ECO:0000256" key="5">
    <source>
        <dbReference type="ARBA" id="ARBA00022777"/>
    </source>
</evidence>
<feature type="compositionally biased region" description="Polar residues" evidence="10">
    <location>
        <begin position="971"/>
        <end position="990"/>
    </location>
</feature>
<feature type="region of interest" description="Disordered" evidence="10">
    <location>
        <begin position="1215"/>
        <end position="1255"/>
    </location>
</feature>
<evidence type="ECO:0000256" key="4">
    <source>
        <dbReference type="ARBA" id="ARBA00022741"/>
    </source>
</evidence>
<feature type="region of interest" description="Disordered" evidence="10">
    <location>
        <begin position="1"/>
        <end position="52"/>
    </location>
</feature>
<evidence type="ECO:0000259" key="11">
    <source>
        <dbReference type="PROSITE" id="PS50006"/>
    </source>
</evidence>
<evidence type="ECO:0000256" key="6">
    <source>
        <dbReference type="ARBA" id="ARBA00022840"/>
    </source>
</evidence>
<keyword evidence="5 13" id="KW-0808">Transferase</keyword>
<feature type="region of interest" description="Disordered" evidence="10">
    <location>
        <begin position="739"/>
        <end position="765"/>
    </location>
</feature>
<dbReference type="AlphaFoldDB" id="A0A1E1JT75"/>
<dbReference type="GO" id="GO:0005634">
    <property type="term" value="C:nucleus"/>
    <property type="evidence" value="ECO:0007669"/>
    <property type="project" value="TreeGrafter"/>
</dbReference>
<keyword evidence="14" id="KW-1185">Reference proteome</keyword>
<dbReference type="FunFam" id="3.30.200.20:FF:000470">
    <property type="entry name" value="Serine/threonine-protein kinase RAD53"/>
    <property type="match status" value="1"/>
</dbReference>
<feature type="compositionally biased region" description="Basic and acidic residues" evidence="10">
    <location>
        <begin position="946"/>
        <end position="969"/>
    </location>
</feature>
<comment type="catalytic activity">
    <reaction evidence="7">
        <text>L-threonyl-[protein] + ATP = O-phospho-L-threonyl-[protein] + ADP + H(+)</text>
        <dbReference type="Rhea" id="RHEA:46608"/>
        <dbReference type="Rhea" id="RHEA-COMP:11060"/>
        <dbReference type="Rhea" id="RHEA-COMP:11605"/>
        <dbReference type="ChEBI" id="CHEBI:15378"/>
        <dbReference type="ChEBI" id="CHEBI:30013"/>
        <dbReference type="ChEBI" id="CHEBI:30616"/>
        <dbReference type="ChEBI" id="CHEBI:61977"/>
        <dbReference type="ChEBI" id="CHEBI:456216"/>
        <dbReference type="EC" id="2.7.11.1"/>
    </reaction>
</comment>
<organism evidence="13 14">
    <name type="scientific">Rhynchosporium graminicola</name>
    <dbReference type="NCBI Taxonomy" id="2792576"/>
    <lineage>
        <taxon>Eukaryota</taxon>
        <taxon>Fungi</taxon>
        <taxon>Dikarya</taxon>
        <taxon>Ascomycota</taxon>
        <taxon>Pezizomycotina</taxon>
        <taxon>Leotiomycetes</taxon>
        <taxon>Helotiales</taxon>
        <taxon>Ploettnerulaceae</taxon>
        <taxon>Rhynchosporium</taxon>
    </lineage>
</organism>
<dbReference type="GO" id="GO:0005737">
    <property type="term" value="C:cytoplasm"/>
    <property type="evidence" value="ECO:0007669"/>
    <property type="project" value="TreeGrafter"/>
</dbReference>
<sequence>MKTPDTYLGPSQPTQPTQPCMVSSSTSFAFTPQSSLHSPSTSPTYSQNPNADDPYWVATQLVTDPRRLGQPGSGLNDDQLADIFCILHPATLPACRAAALIRECAPENTITTDHDVRIREKTTSLDEFNSTQLAQDGLVSCDIALRLTCNLKNPMGGFQFGRNAARCDFVLGRNEPSRRVSNIHFRIYINEYGSLMLEDQSTNGTAVDGVLLRAKDKENGLSYRHTLSQGSIITLTMTPPEEDYRFVVRIPHREGEHEDRFQQNLTVYFLRMGRATNGPVAIKGGGASASAAKELPIQPNTDPVPNLFPNPKTQGNPTPNHSVGIVGKTVREWKGGNKYNRVGTIGKGAFATVYKITEKFDGKPYAAKELEKRRFMKNGILDLKVENEMKIMQRITHDNIVKYIEHVDFDDRLYIIMEFVPGGDLGSLVNEFGPLPELQVKSMASQLLSALKYLHHGGITHRDVKPDNILIHSRDPFHVKLTDFGLSKMITSEETFLRTFCGTLLYCAPEVYSEYREYDGGTRNHRRKDKRALPPQRYGQAVDIWSLAGVLFYSLCGYPPYPVKNGTSYQELLNQIMTNVLDIRPLQRVHVSENGISFVKSMLQTNPEYRATIDELQVSDWFLGVNAFDSSMEEEEVDLVGNGHLDPELEEVTSQLSINPNNNGFDEDEDMLGGKRSDMTEIQRYEIPNSFSTSEGNSNGIGSESYAFLDASNNHADCRLFGEVSISAVGSSGVIPSDHLNLPLPTDKQQSVLSKSSRDSRYTQSSVPIDLRTLRFPLPPSAIPTIMHPTKANKNPRNGGGAIRESSLMGAESMVGHLHMQSPAAAPSPDAESLLATTEEIQDMTMSLRRPREEDYDDKGIWIPTDLPAKRRRKSEREIDLVVPPSTFWDPKDKATHHNNYPKMLTSDFMAFQDFAESKGEKFTHGQKTFEFTMESFRSSSSSCSEPERAQSEPTKAEGRRILLKRDDGQLASNDNLQGQGSPSNCNPTQDVRDISLASTAHPSRAPTMVEFKPTPPPSYPQPVVGNDFQPPKRILAKFVSTLDSCLPTISLNITDSVTSWGRGCEATVRYANGQEIRIPKYAFKIFLFKPGYYNSKQPTFSTNHVWHEKDQDMKFFISTKASSGIWVNGVNVPCHDRQDPSTQSRYWGELKYGDIVTVWQAPEQQTRLKFECYWGKSKEIRNPNSPFEVLPEDEYLNELDEACLVEEKAILDDNHRREKEEKKMSEREKRAKLSRSNKSIKHDQWTNRYPITQP</sequence>
<dbReference type="EMBL" id="FJUW01000002">
    <property type="protein sequence ID" value="CZS89095.1"/>
    <property type="molecule type" value="Genomic_DNA"/>
</dbReference>
<dbReference type="PANTHER" id="PTHR44167:SF24">
    <property type="entry name" value="SERINE_THREONINE-PROTEIN KINASE CHK2"/>
    <property type="match status" value="1"/>
</dbReference>
<dbReference type="PROSITE" id="PS50011">
    <property type="entry name" value="PROTEIN_KINASE_DOM"/>
    <property type="match status" value="1"/>
</dbReference>
<dbReference type="Gene3D" id="2.60.200.20">
    <property type="match status" value="1"/>
</dbReference>
<dbReference type="Pfam" id="PF00069">
    <property type="entry name" value="Pkinase"/>
    <property type="match status" value="1"/>
</dbReference>
<gene>
    <name evidence="13" type="ORF">RCO7_04684</name>
</gene>
<dbReference type="EC" id="2.7.11.1" evidence="2"/>